<evidence type="ECO:0000259" key="14">
    <source>
        <dbReference type="PROSITE" id="PS50940"/>
    </source>
</evidence>
<dbReference type="InterPro" id="IPR009030">
    <property type="entry name" value="Growth_fac_rcpt_cys_sf"/>
</dbReference>
<evidence type="ECO:0000256" key="10">
    <source>
        <dbReference type="ARBA" id="ARBA00023180"/>
    </source>
</evidence>
<proteinExistence type="inferred from homology"/>
<dbReference type="Pfam" id="PF07645">
    <property type="entry name" value="EGF_CA"/>
    <property type="match status" value="14"/>
</dbReference>
<keyword evidence="6 12" id="KW-0732">Signal</keyword>
<evidence type="ECO:0000256" key="7">
    <source>
        <dbReference type="ARBA" id="ARBA00022737"/>
    </source>
</evidence>
<keyword evidence="16" id="KW-1185">Reference proteome</keyword>
<dbReference type="InterPro" id="IPR052235">
    <property type="entry name" value="Nephronectin_domain"/>
</dbReference>
<evidence type="ECO:0000256" key="1">
    <source>
        <dbReference type="ARBA" id="ARBA00004498"/>
    </source>
</evidence>
<evidence type="ECO:0000256" key="9">
    <source>
        <dbReference type="ARBA" id="ARBA00023157"/>
    </source>
</evidence>
<protein>
    <recommendedName>
        <fullName evidence="17">Fibulin-1</fullName>
    </recommendedName>
</protein>
<dbReference type="FunFam" id="2.10.25.10:FF:000038">
    <property type="entry name" value="Fibrillin 2"/>
    <property type="match status" value="1"/>
</dbReference>
<dbReference type="Gene3D" id="2.10.25.10">
    <property type="entry name" value="Laminin"/>
    <property type="match status" value="18"/>
</dbReference>
<dbReference type="PANTHER" id="PTHR24050">
    <property type="entry name" value="PA14 DOMAIN-CONTAINING PROTEIN"/>
    <property type="match status" value="1"/>
</dbReference>
<evidence type="ECO:0000259" key="13">
    <source>
        <dbReference type="PROSITE" id="PS50026"/>
    </source>
</evidence>
<comment type="caution">
    <text evidence="11">Lacks conserved residue(s) required for the propagation of feature annotation.</text>
</comment>
<feature type="domain" description="EGF-like" evidence="13">
    <location>
        <begin position="971"/>
        <end position="1011"/>
    </location>
</feature>
<feature type="domain" description="EGF-like" evidence="13">
    <location>
        <begin position="885"/>
        <end position="926"/>
    </location>
</feature>
<dbReference type="SMART" id="SM00179">
    <property type="entry name" value="EGF_CA"/>
    <property type="match status" value="17"/>
</dbReference>
<evidence type="ECO:0000256" key="2">
    <source>
        <dbReference type="ARBA" id="ARBA00006127"/>
    </source>
</evidence>
<dbReference type="InterPro" id="IPR055088">
    <property type="entry name" value="Fibulin_C"/>
</dbReference>
<dbReference type="PROSITE" id="PS00010">
    <property type="entry name" value="ASX_HYDROXYL"/>
    <property type="match status" value="4"/>
</dbReference>
<dbReference type="SMART" id="SM00181">
    <property type="entry name" value="EGF"/>
    <property type="match status" value="12"/>
</dbReference>
<evidence type="ECO:0000256" key="3">
    <source>
        <dbReference type="ARBA" id="ARBA00022525"/>
    </source>
</evidence>
<evidence type="ECO:0000256" key="4">
    <source>
        <dbReference type="ARBA" id="ARBA00022530"/>
    </source>
</evidence>
<dbReference type="GO" id="GO:0008061">
    <property type="term" value="F:chitin binding"/>
    <property type="evidence" value="ECO:0007669"/>
    <property type="project" value="InterPro"/>
</dbReference>
<dbReference type="Pfam" id="PF12662">
    <property type="entry name" value="cEGF"/>
    <property type="match status" value="2"/>
</dbReference>
<dbReference type="InterPro" id="IPR000152">
    <property type="entry name" value="EGF-type_Asp/Asn_hydroxyl_site"/>
</dbReference>
<keyword evidence="10" id="KW-0325">Glycoprotein</keyword>
<dbReference type="CDD" id="cd00054">
    <property type="entry name" value="EGF_CA"/>
    <property type="match status" value="4"/>
</dbReference>
<dbReference type="GO" id="GO:0071944">
    <property type="term" value="C:cell periphery"/>
    <property type="evidence" value="ECO:0007669"/>
    <property type="project" value="UniProtKB-ARBA"/>
</dbReference>
<dbReference type="PROSITE" id="PS50940">
    <property type="entry name" value="CHIT_BIND_II"/>
    <property type="match status" value="1"/>
</dbReference>
<evidence type="ECO:0000256" key="11">
    <source>
        <dbReference type="PROSITE-ProRule" id="PRU00076"/>
    </source>
</evidence>
<evidence type="ECO:0000256" key="8">
    <source>
        <dbReference type="ARBA" id="ARBA00022837"/>
    </source>
</evidence>
<organism evidence="15 16">
    <name type="scientific">Nephila pilipes</name>
    <name type="common">Giant wood spider</name>
    <name type="synonym">Nephila maculata</name>
    <dbReference type="NCBI Taxonomy" id="299642"/>
    <lineage>
        <taxon>Eukaryota</taxon>
        <taxon>Metazoa</taxon>
        <taxon>Ecdysozoa</taxon>
        <taxon>Arthropoda</taxon>
        <taxon>Chelicerata</taxon>
        <taxon>Arachnida</taxon>
        <taxon>Araneae</taxon>
        <taxon>Araneomorphae</taxon>
        <taxon>Entelegynae</taxon>
        <taxon>Araneoidea</taxon>
        <taxon>Nephilidae</taxon>
        <taxon>Nephila</taxon>
    </lineage>
</organism>
<evidence type="ECO:0000313" key="16">
    <source>
        <dbReference type="Proteomes" id="UP000887013"/>
    </source>
</evidence>
<dbReference type="SUPFAM" id="SSF57184">
    <property type="entry name" value="Growth factor receptor domain"/>
    <property type="match status" value="7"/>
</dbReference>
<dbReference type="AlphaFoldDB" id="A0A8X6NXC7"/>
<dbReference type="OrthoDB" id="10022113at2759"/>
<dbReference type="InterPro" id="IPR000742">
    <property type="entry name" value="EGF"/>
</dbReference>
<evidence type="ECO:0008006" key="17">
    <source>
        <dbReference type="Google" id="ProtNLM"/>
    </source>
</evidence>
<dbReference type="EMBL" id="BMAW01062679">
    <property type="protein sequence ID" value="GFT36874.1"/>
    <property type="molecule type" value="Genomic_DNA"/>
</dbReference>
<dbReference type="Proteomes" id="UP000887013">
    <property type="component" value="Unassembled WGS sequence"/>
</dbReference>
<keyword evidence="7" id="KW-0677">Repeat</keyword>
<dbReference type="PANTHER" id="PTHR24050:SF28">
    <property type="entry name" value="UROMODULIN-LIKE"/>
    <property type="match status" value="1"/>
</dbReference>
<feature type="chain" id="PRO_5036495682" description="Fibulin-1" evidence="12">
    <location>
        <begin position="24"/>
        <end position="1234"/>
    </location>
</feature>
<gene>
    <name evidence="15" type="primary">X975_05963</name>
    <name evidence="15" type="ORF">NPIL_237241</name>
</gene>
<feature type="domain" description="Chitin-binding type-2" evidence="14">
    <location>
        <begin position="574"/>
        <end position="635"/>
    </location>
</feature>
<dbReference type="PROSITE" id="PS01187">
    <property type="entry name" value="EGF_CA"/>
    <property type="match status" value="5"/>
</dbReference>
<name>A0A8X6NXC7_NEPPI</name>
<dbReference type="PROSITE" id="PS50026">
    <property type="entry name" value="EGF_3"/>
    <property type="match status" value="3"/>
</dbReference>
<dbReference type="PROSITE" id="PS01186">
    <property type="entry name" value="EGF_2"/>
    <property type="match status" value="4"/>
</dbReference>
<dbReference type="InterPro" id="IPR026823">
    <property type="entry name" value="cEGF"/>
</dbReference>
<evidence type="ECO:0000256" key="5">
    <source>
        <dbReference type="ARBA" id="ARBA00022536"/>
    </source>
</evidence>
<dbReference type="InterPro" id="IPR002557">
    <property type="entry name" value="Chitin-bd_dom"/>
</dbReference>
<keyword evidence="9" id="KW-1015">Disulfide bond</keyword>
<dbReference type="Pfam" id="PF22914">
    <property type="entry name" value="Fibulin_C"/>
    <property type="match status" value="1"/>
</dbReference>
<evidence type="ECO:0000256" key="6">
    <source>
        <dbReference type="ARBA" id="ARBA00022729"/>
    </source>
</evidence>
<dbReference type="FunFam" id="2.10.25.10:FF:000010">
    <property type="entry name" value="Pro-epidermal growth factor"/>
    <property type="match status" value="1"/>
</dbReference>
<comment type="similarity">
    <text evidence="2">Belongs to the fibulin family.</text>
</comment>
<evidence type="ECO:0000256" key="12">
    <source>
        <dbReference type="SAM" id="SignalP"/>
    </source>
</evidence>
<reference evidence="15" key="1">
    <citation type="submission" date="2020-08" db="EMBL/GenBank/DDBJ databases">
        <title>Multicomponent nature underlies the extraordinary mechanical properties of spider dragline silk.</title>
        <authorList>
            <person name="Kono N."/>
            <person name="Nakamura H."/>
            <person name="Mori M."/>
            <person name="Yoshida Y."/>
            <person name="Ohtoshi R."/>
            <person name="Malay A.D."/>
            <person name="Moran D.A.P."/>
            <person name="Tomita M."/>
            <person name="Numata K."/>
            <person name="Arakawa K."/>
        </authorList>
    </citation>
    <scope>NUCLEOTIDE SEQUENCE</scope>
</reference>
<keyword evidence="4" id="KW-0272">Extracellular matrix</keyword>
<feature type="domain" description="EGF-like" evidence="13">
    <location>
        <begin position="927"/>
        <end position="970"/>
    </location>
</feature>
<dbReference type="InterPro" id="IPR001881">
    <property type="entry name" value="EGF-like_Ca-bd_dom"/>
</dbReference>
<feature type="signal peptide" evidence="12">
    <location>
        <begin position="1"/>
        <end position="23"/>
    </location>
</feature>
<dbReference type="GO" id="GO:0005576">
    <property type="term" value="C:extracellular region"/>
    <property type="evidence" value="ECO:0007669"/>
    <property type="project" value="InterPro"/>
</dbReference>
<accession>A0A8X6NXC7</accession>
<dbReference type="InterPro" id="IPR018097">
    <property type="entry name" value="EGF_Ca-bd_CS"/>
</dbReference>
<comment type="caution">
    <text evidence="15">The sequence shown here is derived from an EMBL/GenBank/DDBJ whole genome shotgun (WGS) entry which is preliminary data.</text>
</comment>
<keyword evidence="5 11" id="KW-0245">EGF-like domain</keyword>
<dbReference type="InterPro" id="IPR049883">
    <property type="entry name" value="NOTCH1_EGF-like"/>
</dbReference>
<sequence length="1234" mass="136558">MDKKIFFVFLSALILNIQLLVRGDFEPILQRCCASGEAWSRNHTSCTGPGDIAGVPPQDRLTCLTSLYICCIREHRQIHCESGKDAARTRRQCSSLPDQGAETFKDCCDGCTLGLQAESMQMPCSFARFSFGSPWDEAFRDCCQNPYSALGTSPQLGNGKCAVNNPCDQKCEEIGQQVSCSCYPGYKLSANLETCEDIDECQLEAHNCDPATEMCINSIGGFQCLDKSQAVQRPDVPGVSCPVGYEFNRDKRTCDDIDECLLAACPRGLNCINTKGSFRCVPGNSTDGDLLVQPCPRGFQLHSVSRRCIDVDECSDGTHTCDRNLQMCQNSHGSYQCLEKPSRNRNCPAGFKWNENKDNCEDVDECAEQLDDCLDPQLECRNTVGGYGCIPRCPSNMVFDTERGTCLSFQDIPGDCLTGVTKCEANQICMSIDGVGRCVQKSVGDLCDPGFKPEIAPDGVTGICMDVNECEEFPDVCDIQKEKCQNEWGRYECIPLQTKGPSETPCPPGFVLDPRRRQCVDVDECIQRLDQCDLTTQECVNTNGSYECIDLQHPEPQLQCPPGYRSRNGGCEDVNECLEGRHRCLPDKEQCQNVPGAYRCQQLTVNPPQVSRSCPTGRRFDPATGSCEDVNECEENTHICDPNTQNCLNAVGSYRCVSKVNCPHGYRWVSWKSKCEDINECTENSHDCDRRAQVCVNTQGSFQCQSRPGQPTTNCGTGYVYDPSRETCADVNECQLQLHACAESQRCDNTIGSYTCVRTTSCGTGYTLNAAISQCEDDDECLLGTHNCGAGFACRNTLGSFRCDRVKCPPGQKLLSDGSCKVVVCGTGMEHDNDGNCIDINECARNPPCRLNQRCINTMGSYRCQNLLNCGAGFELNEVGDQCVDVDECARRIAECGAGQTCRNRQGGYVCECPRGYSLSNQRVCEDVDECTRFRGQVCASNSECINTQGSYTCNCNDGFRSGGTDKSCIDIDECAESPNICQQTCNNVWGSYQCSCKLGYTLASDQRSCQDINECEVYGGIGSLCIGYCVNEPGSFKCSCPNGYRLSSDGRTCQDIDECQEQNVCNDDKAVCLNTRGGYKCNRIDCPPNYVRDKDHRNRCKRSSRDCVQGSPECLKDPLSYSYNYITFVSNMRLPLSGQLDLFTMRGPRFQSTTVQFSLELKDARAPQGTTPATKEYFHLRRTNYNEAMISLIKTIQGPQELELDLIMKIYHNGLFGGTAVAKIYIFVTEYDF</sequence>
<dbReference type="GO" id="GO:0005509">
    <property type="term" value="F:calcium ion binding"/>
    <property type="evidence" value="ECO:0007669"/>
    <property type="project" value="InterPro"/>
</dbReference>
<evidence type="ECO:0000313" key="15">
    <source>
        <dbReference type="EMBL" id="GFT36874.1"/>
    </source>
</evidence>
<keyword evidence="3" id="KW-0964">Secreted</keyword>
<keyword evidence="8" id="KW-0106">Calcium</keyword>
<dbReference type="FunFam" id="2.10.25.10:FF:000005">
    <property type="entry name" value="Fibrillin 2"/>
    <property type="match status" value="4"/>
</dbReference>
<comment type="subcellular location">
    <subcellularLocation>
        <location evidence="1">Secreted</location>
        <location evidence="1">Extracellular space</location>
        <location evidence="1">Extracellular matrix</location>
    </subcellularLocation>
</comment>